<evidence type="ECO:0000259" key="4">
    <source>
        <dbReference type="Pfam" id="PF23668"/>
    </source>
</evidence>
<organism evidence="5 6">
    <name type="scientific">Salmo salar</name>
    <name type="common">Atlantic salmon</name>
    <dbReference type="NCBI Taxonomy" id="8030"/>
    <lineage>
        <taxon>Eukaryota</taxon>
        <taxon>Metazoa</taxon>
        <taxon>Chordata</taxon>
        <taxon>Craniata</taxon>
        <taxon>Vertebrata</taxon>
        <taxon>Euteleostomi</taxon>
        <taxon>Actinopterygii</taxon>
        <taxon>Neopterygii</taxon>
        <taxon>Teleostei</taxon>
        <taxon>Protacanthopterygii</taxon>
        <taxon>Salmoniformes</taxon>
        <taxon>Salmonidae</taxon>
        <taxon>Salmoninae</taxon>
        <taxon>Salmo</taxon>
    </lineage>
</organism>
<dbReference type="InterPro" id="IPR056269">
    <property type="entry name" value="CUB_CDCP1_2nd_5th"/>
</dbReference>
<evidence type="ECO:0000259" key="2">
    <source>
        <dbReference type="Pfam" id="PF23665"/>
    </source>
</evidence>
<dbReference type="Proteomes" id="UP001652741">
    <property type="component" value="Chromosome ssa02"/>
</dbReference>
<dbReference type="PANTHER" id="PTHR14477:SF1">
    <property type="entry name" value="CUB DOMAIN-CONTAINING PROTEIN 1"/>
    <property type="match status" value="1"/>
</dbReference>
<feature type="domain" description="CDCP1 second and fifth CUB" evidence="4">
    <location>
        <begin position="213"/>
        <end position="273"/>
    </location>
</feature>
<accession>A0ABM3ECN6</accession>
<evidence type="ECO:0000256" key="1">
    <source>
        <dbReference type="SAM" id="MobiDB-lite"/>
    </source>
</evidence>
<feature type="region of interest" description="Disordered" evidence="1">
    <location>
        <begin position="399"/>
        <end position="427"/>
    </location>
</feature>
<dbReference type="InterPro" id="IPR038811">
    <property type="entry name" value="CDCP1"/>
</dbReference>
<protein>
    <submittedName>
        <fullName evidence="6">CUB domain-containing protein 1</fullName>
    </submittedName>
</protein>
<dbReference type="Pfam" id="PF23668">
    <property type="entry name" value="CUB_CDCP1_2"/>
    <property type="match status" value="2"/>
</dbReference>
<evidence type="ECO:0000313" key="6">
    <source>
        <dbReference type="RefSeq" id="XP_045568809.1"/>
    </source>
</evidence>
<keyword evidence="5" id="KW-1185">Reference proteome</keyword>
<proteinExistence type="predicted"/>
<reference evidence="6" key="1">
    <citation type="submission" date="2025-08" db="UniProtKB">
        <authorList>
            <consortium name="RefSeq"/>
        </authorList>
    </citation>
    <scope>IDENTIFICATION</scope>
</reference>
<feature type="domain" description="CDCP1 second and fifth CUB" evidence="4">
    <location>
        <begin position="126"/>
        <end position="190"/>
    </location>
</feature>
<sequence>MWYRTTLPPELMPLFYLNSSIPSLVVVLSEGVTLTLTPDQGTTLNVSQSSERGRGSKSTVCTGTGLKKSCSRAGSDYVVLLTDPKAAVNMEFTCTKPEEVFTVEVVREIDCTTRSCNGDIIPIESRTRMLLLQNFNHTFIWNLKAPVPRAFHLVFTQMGLRQILPSERCPDQHTYTLLALQRTGEAAIGTIPEKDVMALEASDRLIYIIHGTVELLPTTGSLRQSLPEQPCNGYVTLTVAEDNDGTTVGQFCPQGAIHKVQVHTNVSITASVSTMGGKEMWPFSYPLLISFTREIAGVPTLLATPSCPVGMKSYSTVSWIADVPSKLEAQHQPAQVQQPPHGVQILGSLEEMYSRREDEEAGRKITVSESFYLNMSICMPERGDFSVLTQITLHKDKRRRRDSCLTKCPSTTPTGPEHNGRFPKSRKDNESHIYASIEDTLVYSHLLRDGAEMGVYGDQAVDVYQSFTGPTETKPLSLGAVTERPEVGVYQPFVPPSHIAPPVPNGPLS</sequence>
<dbReference type="GeneID" id="106579030"/>
<dbReference type="InterPro" id="IPR056268">
    <property type="entry name" value="CUB_CDCP1_1st"/>
</dbReference>
<feature type="domain" description="CDCP1 first CUB" evidence="3">
    <location>
        <begin position="33"/>
        <end position="111"/>
    </location>
</feature>
<feature type="region of interest" description="Disordered" evidence="1">
    <location>
        <begin position="42"/>
        <end position="61"/>
    </location>
</feature>
<gene>
    <name evidence="6" type="primary">LOC106579030</name>
</gene>
<dbReference type="PANTHER" id="PTHR14477">
    <property type="entry name" value="CUB DOMAIN-CONTAINING PROTEIN 1"/>
    <property type="match status" value="1"/>
</dbReference>
<dbReference type="RefSeq" id="XP_045568809.1">
    <property type="nucleotide sequence ID" value="XM_045712853.1"/>
</dbReference>
<dbReference type="InterPro" id="IPR056266">
    <property type="entry name" value="CDCP1_CUB_3rd_6th"/>
</dbReference>
<dbReference type="Pfam" id="PF23665">
    <property type="entry name" value="CDCP1_CUB_6"/>
    <property type="match status" value="1"/>
</dbReference>
<name>A0ABM3ECN6_SALSA</name>
<evidence type="ECO:0000313" key="5">
    <source>
        <dbReference type="Proteomes" id="UP001652741"/>
    </source>
</evidence>
<dbReference type="Pfam" id="PF23667">
    <property type="entry name" value="CUB_CDCP1_1"/>
    <property type="match status" value="1"/>
</dbReference>
<evidence type="ECO:0000259" key="3">
    <source>
        <dbReference type="Pfam" id="PF23667"/>
    </source>
</evidence>
<feature type="domain" description="CDCP1 third and sixth CUB" evidence="2">
    <location>
        <begin position="298"/>
        <end position="392"/>
    </location>
</feature>